<feature type="domain" description="Glycoside hydrolase family 31 TIM barrel" evidence="6">
    <location>
        <begin position="405"/>
        <end position="726"/>
    </location>
</feature>
<dbReference type="FunFam" id="3.20.20.80:FF:000039">
    <property type="entry name" value="Glucosidase, alpha neutral C"/>
    <property type="match status" value="1"/>
</dbReference>
<dbReference type="InterPro" id="IPR000322">
    <property type="entry name" value="Glyco_hydro_31_TIM"/>
</dbReference>
<dbReference type="SUPFAM" id="SSF74650">
    <property type="entry name" value="Galactose mutarotase-like"/>
    <property type="match status" value="1"/>
</dbReference>
<dbReference type="InterPro" id="IPR017853">
    <property type="entry name" value="GH"/>
</dbReference>
<proteinExistence type="inferred from homology"/>
<accession>A0A914GQR5</accession>
<dbReference type="Proteomes" id="UP000887572">
    <property type="component" value="Unplaced"/>
</dbReference>
<reference evidence="10" key="1">
    <citation type="submission" date="2022-11" db="UniProtKB">
        <authorList>
            <consortium name="WormBaseParasite"/>
        </authorList>
    </citation>
    <scope>IDENTIFICATION</scope>
</reference>
<sequence>MCCRTPYYVHSALHGHWAHKRASQMHQETADVICMAFAGGAAAKHFTGAWPGCERDEYVARSMARELVLATPRRRVLTEQHSPPTSIIRHRAKKDNPVYNVRVESVKANETAIEAILESSANRLSMVLALLDDDRLRLLIDEIKPIRQRFHPVIALDGEPKHRRLLAAELGVESASFVTGDGKKSTPAYKVLLNYRPFRVDVFTNSNTKEKELIVSINSRQLFKFEHFRPPANRKDGEDGEGFWEETFKGHTDTKPHGSSSIGLDVSFIGFKSIYGLPEHSDSFGLRSTNSYEPLRLYNLDVFEYDLHIGMALYGTIPFVLAHGKQRSVGALWLNAAETWVDVHSSTADQGVLAKIIDQFRSSKEVPQVDVHFVSETGVLDLFLMLGPRPKDVFRQNAALTGVMPLPPLFAIAYHQCRWNYNDQEDLLAVNRAFDEHDIPVDVLWLDIEHTDGKKYFTWDPVKFPNSLEMAKEIESKGRRVVTVIDPHIKKDDSYNIYTEARDKGFFVKKADGQGDYEGHCWPGASMWLDYLNAEVRNFWAEKFALDQYKGTTENMFTWNDMNEPSVFSGPEITMHKDALHAGGWEHRDVHNIYGFMQTMASVDGLRRRSGDRLRPFLLSRSFFVGSQRFVTIWTGDNVAEWTHLKQSIPMLLSVAISDVGGFFKNPDAQLLVRWYQAGAFQPFFRAHAHIDTKRREPWLFADREKAAMRDAIRKRYAFLPYWYTLFYEHTKTGVPPMRPVWAEFPEDEAAFDEEREWLVGPGLLVRPVVEPDVEQVSLYLPGKAQTWFDWDTHRIYLSPGAIYTETPLEKIPVYQRGGTIIPLRERPRRSSKMQRNDPITLYIAAEADREFANGTLYLDDGETHNYRDHNEYLYWGFTYKKVNDHTYSIIAKSLDNRGTLDPDVWVERIVIRGLRYYPRNVHMYYEDYTPDDLEFTHDRENRLLTIRKPGAYVSREWRIDIHT</sequence>
<evidence type="ECO:0000259" key="8">
    <source>
        <dbReference type="Pfam" id="PF21365"/>
    </source>
</evidence>
<dbReference type="PANTHER" id="PTHR22762:SF145">
    <property type="entry name" value="GLYCOSIDE HYDROLASE FAMILY 31 N-TERMINAL DOMAIN-CONTAINING PROTEIN"/>
    <property type="match status" value="1"/>
</dbReference>
<dbReference type="PANTHER" id="PTHR22762">
    <property type="entry name" value="ALPHA-GLUCOSIDASE"/>
    <property type="match status" value="1"/>
</dbReference>
<dbReference type="GO" id="GO:0030246">
    <property type="term" value="F:carbohydrate binding"/>
    <property type="evidence" value="ECO:0007669"/>
    <property type="project" value="InterPro"/>
</dbReference>
<keyword evidence="3 4" id="KW-0326">Glycosidase</keyword>
<keyword evidence="9" id="KW-1185">Reference proteome</keyword>
<dbReference type="Gene3D" id="3.20.20.80">
    <property type="entry name" value="Glycosidases"/>
    <property type="match status" value="1"/>
</dbReference>
<dbReference type="SUPFAM" id="SSF51445">
    <property type="entry name" value="(Trans)glycosidases"/>
    <property type="match status" value="1"/>
</dbReference>
<evidence type="ECO:0000256" key="4">
    <source>
        <dbReference type="RuleBase" id="RU361185"/>
    </source>
</evidence>
<dbReference type="FunFam" id="2.60.40.1180:FF:000023">
    <property type="entry name" value="neutral alpha-glucosidase AB isoform X2"/>
    <property type="match status" value="1"/>
</dbReference>
<dbReference type="InterPro" id="IPR048395">
    <property type="entry name" value="Glyco_hydro_31_C"/>
</dbReference>
<dbReference type="GO" id="GO:0090599">
    <property type="term" value="F:alpha-glucosidase activity"/>
    <property type="evidence" value="ECO:0007669"/>
    <property type="project" value="TreeGrafter"/>
</dbReference>
<feature type="domain" description="Glycoside hydrolase family 31 N-terminal" evidence="7">
    <location>
        <begin position="130"/>
        <end position="342"/>
    </location>
</feature>
<dbReference type="InterPro" id="IPR025887">
    <property type="entry name" value="Glyco_hydro_31_N_dom"/>
</dbReference>
<feature type="region of interest" description="Disordered" evidence="5">
    <location>
        <begin position="234"/>
        <end position="256"/>
    </location>
</feature>
<evidence type="ECO:0000256" key="3">
    <source>
        <dbReference type="ARBA" id="ARBA00023295"/>
    </source>
</evidence>
<evidence type="ECO:0000259" key="6">
    <source>
        <dbReference type="Pfam" id="PF01055"/>
    </source>
</evidence>
<evidence type="ECO:0000313" key="10">
    <source>
        <dbReference type="WBParaSite" id="Gr19_v10_g10315.t1"/>
    </source>
</evidence>
<evidence type="ECO:0000259" key="7">
    <source>
        <dbReference type="Pfam" id="PF13802"/>
    </source>
</evidence>
<feature type="domain" description="Glycosyl hydrolase family 31 C-terminal" evidence="8">
    <location>
        <begin position="734"/>
        <end position="822"/>
    </location>
</feature>
<feature type="compositionally biased region" description="Basic and acidic residues" evidence="5">
    <location>
        <begin position="246"/>
        <end position="256"/>
    </location>
</feature>
<dbReference type="WBParaSite" id="Gr19_v10_g10315.t1">
    <property type="protein sequence ID" value="Gr19_v10_g10315.t1"/>
    <property type="gene ID" value="Gr19_v10_g10315"/>
</dbReference>
<protein>
    <submittedName>
        <fullName evidence="10">Glycoside hydrolase family 31 N-terminal domain-containing protein</fullName>
    </submittedName>
</protein>
<organism evidence="9 10">
    <name type="scientific">Globodera rostochiensis</name>
    <name type="common">Golden nematode worm</name>
    <name type="synonym">Heterodera rostochiensis</name>
    <dbReference type="NCBI Taxonomy" id="31243"/>
    <lineage>
        <taxon>Eukaryota</taxon>
        <taxon>Metazoa</taxon>
        <taxon>Ecdysozoa</taxon>
        <taxon>Nematoda</taxon>
        <taxon>Chromadorea</taxon>
        <taxon>Rhabditida</taxon>
        <taxon>Tylenchina</taxon>
        <taxon>Tylenchomorpha</taxon>
        <taxon>Tylenchoidea</taxon>
        <taxon>Heteroderidae</taxon>
        <taxon>Heteroderinae</taxon>
        <taxon>Globodera</taxon>
    </lineage>
</organism>
<dbReference type="Gene3D" id="2.60.40.1760">
    <property type="entry name" value="glycosyl hydrolase (family 31)"/>
    <property type="match status" value="1"/>
</dbReference>
<dbReference type="CDD" id="cd14752">
    <property type="entry name" value="GH31_N"/>
    <property type="match status" value="1"/>
</dbReference>
<evidence type="ECO:0000256" key="1">
    <source>
        <dbReference type="ARBA" id="ARBA00007806"/>
    </source>
</evidence>
<name>A0A914GQR5_GLORO</name>
<dbReference type="CDD" id="cd06603">
    <property type="entry name" value="GH31_GANC_GANAB_alpha"/>
    <property type="match status" value="1"/>
</dbReference>
<comment type="similarity">
    <text evidence="1 4">Belongs to the glycosyl hydrolase 31 family.</text>
</comment>
<evidence type="ECO:0000256" key="2">
    <source>
        <dbReference type="ARBA" id="ARBA00022801"/>
    </source>
</evidence>
<evidence type="ECO:0000256" key="5">
    <source>
        <dbReference type="SAM" id="MobiDB-lite"/>
    </source>
</evidence>
<dbReference type="InterPro" id="IPR013780">
    <property type="entry name" value="Glyco_hydro_b"/>
</dbReference>
<keyword evidence="2 4" id="KW-0378">Hydrolase</keyword>
<dbReference type="Pfam" id="PF21365">
    <property type="entry name" value="Glyco_hydro_31_3rd"/>
    <property type="match status" value="1"/>
</dbReference>
<dbReference type="GO" id="GO:0006491">
    <property type="term" value="P:N-glycan processing"/>
    <property type="evidence" value="ECO:0007669"/>
    <property type="project" value="TreeGrafter"/>
</dbReference>
<dbReference type="Pfam" id="PF01055">
    <property type="entry name" value="Glyco_hydro_31_2nd"/>
    <property type="match status" value="1"/>
</dbReference>
<dbReference type="AlphaFoldDB" id="A0A914GQR5"/>
<dbReference type="SUPFAM" id="SSF51011">
    <property type="entry name" value="Glycosyl hydrolase domain"/>
    <property type="match status" value="1"/>
</dbReference>
<dbReference type="InterPro" id="IPR011013">
    <property type="entry name" value="Gal_mutarotase_sf_dom"/>
</dbReference>
<dbReference type="Pfam" id="PF13802">
    <property type="entry name" value="Gal_mutarotas_2"/>
    <property type="match status" value="1"/>
</dbReference>
<evidence type="ECO:0000313" key="9">
    <source>
        <dbReference type="Proteomes" id="UP000887572"/>
    </source>
</evidence>
<dbReference type="GO" id="GO:0005975">
    <property type="term" value="P:carbohydrate metabolic process"/>
    <property type="evidence" value="ECO:0007669"/>
    <property type="project" value="InterPro"/>
</dbReference>
<dbReference type="Gene3D" id="2.60.40.1180">
    <property type="entry name" value="Golgi alpha-mannosidase II"/>
    <property type="match status" value="2"/>
</dbReference>